<dbReference type="PROSITE" id="PS51585">
    <property type="entry name" value="SAM_MT_TPMT"/>
    <property type="match status" value="1"/>
</dbReference>
<dbReference type="AlphaFoldDB" id="A0AAD7UF82"/>
<dbReference type="InterPro" id="IPR008854">
    <property type="entry name" value="TPMT"/>
</dbReference>
<dbReference type="GO" id="GO:0032259">
    <property type="term" value="P:methylation"/>
    <property type="evidence" value="ECO:0007669"/>
    <property type="project" value="UniProtKB-KW"/>
</dbReference>
<evidence type="ECO:0000313" key="6">
    <source>
        <dbReference type="Proteomes" id="UP001230188"/>
    </source>
</evidence>
<dbReference type="CDD" id="cd02440">
    <property type="entry name" value="AdoMet_MTases"/>
    <property type="match status" value="1"/>
</dbReference>
<dbReference type="SUPFAM" id="SSF53335">
    <property type="entry name" value="S-adenosyl-L-methionine-dependent methyltransferases"/>
    <property type="match status" value="1"/>
</dbReference>
<dbReference type="Gene3D" id="3.40.50.150">
    <property type="entry name" value="Vaccinia Virus protein VP39"/>
    <property type="match status" value="1"/>
</dbReference>
<gene>
    <name evidence="5" type="ORF">CTAYLR_000893</name>
</gene>
<keyword evidence="1" id="KW-0597">Phosphoprotein</keyword>
<dbReference type="Pfam" id="PF05724">
    <property type="entry name" value="TPMT"/>
    <property type="match status" value="1"/>
</dbReference>
<evidence type="ECO:0000256" key="2">
    <source>
        <dbReference type="ARBA" id="ARBA00022603"/>
    </source>
</evidence>
<reference evidence="5" key="1">
    <citation type="submission" date="2023-01" db="EMBL/GenBank/DDBJ databases">
        <title>Metagenome sequencing of chrysophaentin producing Chrysophaeum taylorii.</title>
        <authorList>
            <person name="Davison J."/>
            <person name="Bewley C."/>
        </authorList>
    </citation>
    <scope>NUCLEOTIDE SEQUENCE</scope>
    <source>
        <strain evidence="5">NIES-1699</strain>
    </source>
</reference>
<dbReference type="GO" id="GO:0008757">
    <property type="term" value="F:S-adenosylmethionine-dependent methyltransferase activity"/>
    <property type="evidence" value="ECO:0007669"/>
    <property type="project" value="InterPro"/>
</dbReference>
<keyword evidence="6" id="KW-1185">Reference proteome</keyword>
<dbReference type="InterPro" id="IPR029063">
    <property type="entry name" value="SAM-dependent_MTases_sf"/>
</dbReference>
<evidence type="ECO:0000313" key="5">
    <source>
        <dbReference type="EMBL" id="KAJ8604439.1"/>
    </source>
</evidence>
<keyword evidence="3" id="KW-0808">Transferase</keyword>
<keyword evidence="2" id="KW-0489">Methyltransferase</keyword>
<keyword evidence="4" id="KW-0949">S-adenosyl-L-methionine</keyword>
<organism evidence="5 6">
    <name type="scientific">Chrysophaeum taylorii</name>
    <dbReference type="NCBI Taxonomy" id="2483200"/>
    <lineage>
        <taxon>Eukaryota</taxon>
        <taxon>Sar</taxon>
        <taxon>Stramenopiles</taxon>
        <taxon>Ochrophyta</taxon>
        <taxon>Pelagophyceae</taxon>
        <taxon>Pelagomonadales</taxon>
        <taxon>Pelagomonadaceae</taxon>
        <taxon>Chrysophaeum</taxon>
    </lineage>
</organism>
<evidence type="ECO:0000256" key="1">
    <source>
        <dbReference type="ARBA" id="ARBA00022553"/>
    </source>
</evidence>
<comment type="caution">
    <text evidence="5">The sequence shown here is derived from an EMBL/GenBank/DDBJ whole genome shotgun (WGS) entry which is preliminary data.</text>
</comment>
<sequence length="199" mass="21435">MPRFESWEAVWSAGVGPGEYWDIGEPSKCLLEALPKLPASKTAFVPGAGRAYDALALAETGREVVALDISSTACEAARALIGDKTGVAVVCEDFFDHKATYDLIWDCTFLCALPPDMREAWARQSVDLLAPGGGIATMIYPMGKPSCLGGPPFGLSLGDVKNLFEPLGLTPTLTLNLPWGTHKRFSPYGNMVVYWHRAA</sequence>
<dbReference type="EMBL" id="JAQMWT010000330">
    <property type="protein sequence ID" value="KAJ8604439.1"/>
    <property type="molecule type" value="Genomic_DNA"/>
</dbReference>
<protein>
    <recommendedName>
        <fullName evidence="7">SAM-dependent methyltransferase</fullName>
    </recommendedName>
</protein>
<proteinExistence type="predicted"/>
<dbReference type="Proteomes" id="UP001230188">
    <property type="component" value="Unassembled WGS sequence"/>
</dbReference>
<dbReference type="PANTHER" id="PTHR32183">
    <property type="match status" value="1"/>
</dbReference>
<evidence type="ECO:0000256" key="4">
    <source>
        <dbReference type="ARBA" id="ARBA00022691"/>
    </source>
</evidence>
<accession>A0AAD7UF82</accession>
<dbReference type="PANTHER" id="PTHR32183:SF6">
    <property type="entry name" value="CYSTEINE SULFINATE DESULFINASE_CYSTEINE DESULFURASE AND RELATED ENZYMES"/>
    <property type="match status" value="1"/>
</dbReference>
<name>A0AAD7UF82_9STRA</name>
<evidence type="ECO:0008006" key="7">
    <source>
        <dbReference type="Google" id="ProtNLM"/>
    </source>
</evidence>
<evidence type="ECO:0000256" key="3">
    <source>
        <dbReference type="ARBA" id="ARBA00022679"/>
    </source>
</evidence>